<reference evidence="3" key="2">
    <citation type="submission" date="2025-08" db="UniProtKB">
        <authorList>
            <consortium name="Ensembl"/>
        </authorList>
    </citation>
    <scope>IDENTIFICATION</scope>
</reference>
<reference evidence="3" key="3">
    <citation type="submission" date="2025-09" db="UniProtKB">
        <authorList>
            <consortium name="Ensembl"/>
        </authorList>
    </citation>
    <scope>IDENTIFICATION</scope>
</reference>
<evidence type="ECO:0000313" key="4">
    <source>
        <dbReference type="Proteomes" id="UP000007875"/>
    </source>
</evidence>
<feature type="chain" id="PRO_5003577724" evidence="2">
    <location>
        <begin position="23"/>
        <end position="64"/>
    </location>
</feature>
<dbReference type="InParanoid" id="H2YGR4"/>
<dbReference type="Ensembl" id="ENSCSAVT00000004579.1">
    <property type="protein sequence ID" value="ENSCSAVP00000004513.1"/>
    <property type="gene ID" value="ENSCSAVG00000002679.1"/>
</dbReference>
<accession>H2YGR4</accession>
<evidence type="ECO:0000313" key="3">
    <source>
        <dbReference type="Ensembl" id="ENSCSAVP00000004513.1"/>
    </source>
</evidence>
<reference evidence="4" key="1">
    <citation type="submission" date="2003-08" db="EMBL/GenBank/DDBJ databases">
        <authorList>
            <person name="Birren B."/>
            <person name="Nusbaum C."/>
            <person name="Abebe A."/>
            <person name="Abouelleil A."/>
            <person name="Adekoya E."/>
            <person name="Ait-zahra M."/>
            <person name="Allen N."/>
            <person name="Allen T."/>
            <person name="An P."/>
            <person name="Anderson M."/>
            <person name="Anderson S."/>
            <person name="Arachchi H."/>
            <person name="Armbruster J."/>
            <person name="Bachantsang P."/>
            <person name="Baldwin J."/>
            <person name="Barry A."/>
            <person name="Bayul T."/>
            <person name="Blitshsteyn B."/>
            <person name="Bloom T."/>
            <person name="Blye J."/>
            <person name="Boguslavskiy L."/>
            <person name="Borowsky M."/>
            <person name="Boukhgalter B."/>
            <person name="Brunache A."/>
            <person name="Butler J."/>
            <person name="Calixte N."/>
            <person name="Calvo S."/>
            <person name="Camarata J."/>
            <person name="Campo K."/>
            <person name="Chang J."/>
            <person name="Cheshatsang Y."/>
            <person name="Citroen M."/>
            <person name="Collymore A."/>
            <person name="Considine T."/>
            <person name="Cook A."/>
            <person name="Cooke P."/>
            <person name="Corum B."/>
            <person name="Cuomo C."/>
            <person name="David R."/>
            <person name="Dawoe T."/>
            <person name="Degray S."/>
            <person name="Dodge S."/>
            <person name="Dooley K."/>
            <person name="Dorje P."/>
            <person name="Dorjee K."/>
            <person name="Dorris L."/>
            <person name="Duffey N."/>
            <person name="Dupes A."/>
            <person name="Elkins T."/>
            <person name="Engels R."/>
            <person name="Erickson J."/>
            <person name="Farina A."/>
            <person name="Faro S."/>
            <person name="Ferreira P."/>
            <person name="Fischer H."/>
            <person name="Fitzgerald M."/>
            <person name="Foley K."/>
            <person name="Gage D."/>
            <person name="Galagan J."/>
            <person name="Gearin G."/>
            <person name="Gnerre S."/>
            <person name="Gnirke A."/>
            <person name="Goyette A."/>
            <person name="Graham J."/>
            <person name="Grandbois E."/>
            <person name="Gyaltsen K."/>
            <person name="Hafez N."/>
            <person name="Hagopian D."/>
            <person name="Hagos B."/>
            <person name="Hall J."/>
            <person name="Hatcher B."/>
            <person name="Heller A."/>
            <person name="Higgins H."/>
            <person name="Honan T."/>
            <person name="Horn A."/>
            <person name="Houde N."/>
            <person name="Hughes L."/>
            <person name="Hulme W."/>
            <person name="Husby E."/>
            <person name="Iliev I."/>
            <person name="Jaffe D."/>
            <person name="Jones C."/>
            <person name="Kamal M."/>
            <person name="Kamat A."/>
            <person name="Kamvysselis M."/>
            <person name="Karlsson E."/>
            <person name="Kells C."/>
            <person name="Kieu A."/>
            <person name="Kisner P."/>
            <person name="Kodira C."/>
            <person name="Kulbokas E."/>
            <person name="Labutti K."/>
            <person name="Lama D."/>
            <person name="Landers T."/>
            <person name="Leger J."/>
            <person name="Levine S."/>
            <person name="Lewis D."/>
            <person name="Lewis T."/>
            <person name="Lindblad-toh K."/>
            <person name="Liu X."/>
            <person name="Lokyitsang T."/>
            <person name="Lokyitsang Y."/>
            <person name="Lucien O."/>
            <person name="Lui A."/>
            <person name="Ma L.J."/>
            <person name="Mabbitt R."/>
            <person name="Macdonald J."/>
            <person name="Maclean C."/>
            <person name="Major J."/>
            <person name="Manning J."/>
            <person name="Marabella R."/>
            <person name="Maru K."/>
            <person name="Matthews C."/>
            <person name="Mauceli E."/>
            <person name="Mccarthy M."/>
            <person name="Mcdonough S."/>
            <person name="Mcghee T."/>
            <person name="Meldrim J."/>
            <person name="Meneus L."/>
            <person name="Mesirov J."/>
            <person name="Mihalev A."/>
            <person name="Mihova T."/>
            <person name="Mikkelsen T."/>
            <person name="Mlenga V."/>
            <person name="Moru K."/>
            <person name="Mozes J."/>
            <person name="Mulrain L."/>
            <person name="Munson G."/>
            <person name="Naylor J."/>
            <person name="Newes C."/>
            <person name="Nguyen C."/>
            <person name="Nguyen N."/>
            <person name="Nguyen T."/>
            <person name="Nicol R."/>
            <person name="Nielsen C."/>
            <person name="Nizzari M."/>
            <person name="Norbu C."/>
            <person name="Norbu N."/>
            <person name="O'donnell P."/>
            <person name="Okoawo O."/>
            <person name="O'leary S."/>
            <person name="Omotosho B."/>
            <person name="O'neill K."/>
            <person name="Osman S."/>
            <person name="Parker S."/>
            <person name="Perrin D."/>
            <person name="Phunkhang P."/>
            <person name="Piqani B."/>
            <person name="Purcell S."/>
            <person name="Rachupka T."/>
            <person name="Ramasamy U."/>
            <person name="Rameau R."/>
            <person name="Ray V."/>
            <person name="Raymond C."/>
            <person name="Retta R."/>
            <person name="Richardson S."/>
            <person name="Rise C."/>
            <person name="Rodriguez J."/>
            <person name="Rogers J."/>
            <person name="Rogov P."/>
            <person name="Rutman M."/>
            <person name="Schupbach R."/>
            <person name="Seaman C."/>
            <person name="Settipalli S."/>
            <person name="Sharpe T."/>
            <person name="Sheridan J."/>
            <person name="Sherpa N."/>
            <person name="Shi J."/>
            <person name="Smirnov S."/>
            <person name="Smith C."/>
            <person name="Sougnez C."/>
            <person name="Spencer B."/>
            <person name="Stalker J."/>
            <person name="Stange-thomann N."/>
            <person name="Stavropoulos S."/>
            <person name="Stetson K."/>
            <person name="Stone C."/>
            <person name="Stone S."/>
            <person name="Stubbs M."/>
            <person name="Talamas J."/>
            <person name="Tchuinga P."/>
            <person name="Tenzing P."/>
            <person name="Tesfaye S."/>
            <person name="Theodore J."/>
            <person name="Thoulutsang Y."/>
            <person name="Topham K."/>
            <person name="Towey S."/>
            <person name="Tsamla T."/>
            <person name="Tsomo N."/>
            <person name="Vallee D."/>
            <person name="Vassiliev H."/>
            <person name="Venkataraman V."/>
            <person name="Vinson J."/>
            <person name="Vo A."/>
            <person name="Wade C."/>
            <person name="Wang S."/>
            <person name="Wangchuk T."/>
            <person name="Wangdi T."/>
            <person name="Whittaker C."/>
            <person name="Wilkinson J."/>
            <person name="Wu Y."/>
            <person name="Wyman D."/>
            <person name="Yadav S."/>
            <person name="Yang S."/>
            <person name="Yang X."/>
            <person name="Yeager S."/>
            <person name="Yee E."/>
            <person name="Young G."/>
            <person name="Zainoun J."/>
            <person name="Zembeck L."/>
            <person name="Zimmer A."/>
            <person name="Zody M."/>
            <person name="Lander E."/>
        </authorList>
    </citation>
    <scope>NUCLEOTIDE SEQUENCE [LARGE SCALE GENOMIC DNA]</scope>
</reference>
<feature type="region of interest" description="Disordered" evidence="1">
    <location>
        <begin position="45"/>
        <end position="64"/>
    </location>
</feature>
<feature type="signal peptide" evidence="2">
    <location>
        <begin position="1"/>
        <end position="22"/>
    </location>
</feature>
<keyword evidence="2" id="KW-0732">Signal</keyword>
<protein>
    <submittedName>
        <fullName evidence="3">Uncharacterized protein</fullName>
    </submittedName>
</protein>
<evidence type="ECO:0000256" key="1">
    <source>
        <dbReference type="SAM" id="MobiDB-lite"/>
    </source>
</evidence>
<proteinExistence type="predicted"/>
<dbReference type="Proteomes" id="UP000007875">
    <property type="component" value="Unassembled WGS sequence"/>
</dbReference>
<dbReference type="HOGENOM" id="CLU_196169_0_0_1"/>
<organism evidence="3 4">
    <name type="scientific">Ciona savignyi</name>
    <name type="common">Pacific transparent sea squirt</name>
    <dbReference type="NCBI Taxonomy" id="51511"/>
    <lineage>
        <taxon>Eukaryota</taxon>
        <taxon>Metazoa</taxon>
        <taxon>Chordata</taxon>
        <taxon>Tunicata</taxon>
        <taxon>Ascidiacea</taxon>
        <taxon>Phlebobranchia</taxon>
        <taxon>Cionidae</taxon>
        <taxon>Ciona</taxon>
    </lineage>
</organism>
<sequence>MNKTFLLILLLGLLLVVNEGEAWWLGRRRRRRIIRQSYNMAKETNEDEKNFASSTNDEKLLSED</sequence>
<name>H2YGR4_CIOSA</name>
<dbReference type="AlphaFoldDB" id="H2YGR4"/>
<keyword evidence="4" id="KW-1185">Reference proteome</keyword>
<evidence type="ECO:0000256" key="2">
    <source>
        <dbReference type="SAM" id="SignalP"/>
    </source>
</evidence>